<keyword evidence="9" id="KW-1185">Reference proteome</keyword>
<protein>
    <submittedName>
        <fullName evidence="8">Uncharacterized protein</fullName>
    </submittedName>
</protein>
<keyword evidence="5" id="KW-0539">Nucleus</keyword>
<gene>
    <name evidence="7" type="ORF">M513_01082</name>
    <name evidence="8" type="ORF">M514_01082</name>
</gene>
<dbReference type="AlphaFoldDB" id="A0A085MS19"/>
<dbReference type="Proteomes" id="UP000030764">
    <property type="component" value="Unassembled WGS sequence"/>
</dbReference>
<evidence type="ECO:0000313" key="8">
    <source>
        <dbReference type="EMBL" id="KFD60015.1"/>
    </source>
</evidence>
<evidence type="ECO:0000256" key="4">
    <source>
        <dbReference type="ARBA" id="ARBA00023163"/>
    </source>
</evidence>
<evidence type="ECO:0000313" key="9">
    <source>
        <dbReference type="Proteomes" id="UP000030764"/>
    </source>
</evidence>
<evidence type="ECO:0000256" key="3">
    <source>
        <dbReference type="ARBA" id="ARBA00023015"/>
    </source>
</evidence>
<evidence type="ECO:0000313" key="7">
    <source>
        <dbReference type="EMBL" id="KFD57849.1"/>
    </source>
</evidence>
<evidence type="ECO:0000256" key="6">
    <source>
        <dbReference type="SAM" id="MobiDB-lite"/>
    </source>
</evidence>
<keyword evidence="2" id="KW-0678">Repressor</keyword>
<sequence>MSWVVFAVISQSALRRIFEKKRKAIKDEIRQVEEGTHPGLIVQLDAIEEKHDRWVNRDLPLMRELMEKDAESRYRAAVEAAKKAYSDSCEQMKDAMMKQLKEEREEIEEDYLYDTLESSTSRRVPRRKRLRSSPCEEVELKGPRKVQALNISLPKKEIQKHLSALRKIVAKFHKNKAVQETSRPTPQATVVTGDLGERTADTSVDSGDENAATTGAKGLSPGPIYSSLHSHGGVMSKMKSESEERPSPSHGDSLLPKTYQIGKKVLIFGPRGLLRATISKIGPTRVDVITEGGNRLVSIGKHEIENRTYIFDPPGVIRLLRKYKVESEVVGEISSAPEVDVANSADFGDESVAATGAPE</sequence>
<dbReference type="EMBL" id="KL367703">
    <property type="protein sequence ID" value="KFD60015.1"/>
    <property type="molecule type" value="Genomic_DNA"/>
</dbReference>
<organism evidence="8">
    <name type="scientific">Trichuris suis</name>
    <name type="common">pig whipworm</name>
    <dbReference type="NCBI Taxonomy" id="68888"/>
    <lineage>
        <taxon>Eukaryota</taxon>
        <taxon>Metazoa</taxon>
        <taxon>Ecdysozoa</taxon>
        <taxon>Nematoda</taxon>
        <taxon>Enoplea</taxon>
        <taxon>Dorylaimia</taxon>
        <taxon>Trichinellida</taxon>
        <taxon>Trichuridae</taxon>
        <taxon>Trichuris</taxon>
    </lineage>
</organism>
<comment type="subcellular location">
    <subcellularLocation>
        <location evidence="1">Nucleus</location>
    </subcellularLocation>
</comment>
<keyword evidence="4" id="KW-0804">Transcription</keyword>
<dbReference type="Proteomes" id="UP000030758">
    <property type="component" value="Unassembled WGS sequence"/>
</dbReference>
<feature type="region of interest" description="Disordered" evidence="6">
    <location>
        <begin position="176"/>
        <end position="255"/>
    </location>
</feature>
<evidence type="ECO:0000256" key="5">
    <source>
        <dbReference type="ARBA" id="ARBA00023242"/>
    </source>
</evidence>
<dbReference type="EMBL" id="KL363186">
    <property type="protein sequence ID" value="KFD57849.1"/>
    <property type="molecule type" value="Genomic_DNA"/>
</dbReference>
<dbReference type="GO" id="GO:0005654">
    <property type="term" value="C:nucleoplasm"/>
    <property type="evidence" value="ECO:0007669"/>
    <property type="project" value="UniProtKB-ARBA"/>
</dbReference>
<name>A0A085MS19_9BILA</name>
<keyword evidence="3" id="KW-0805">Transcription regulation</keyword>
<proteinExistence type="predicted"/>
<accession>A0A085MS19</accession>
<feature type="compositionally biased region" description="Basic and acidic residues" evidence="6">
    <location>
        <begin position="238"/>
        <end position="247"/>
    </location>
</feature>
<feature type="compositionally biased region" description="Polar residues" evidence="6">
    <location>
        <begin position="178"/>
        <end position="190"/>
    </location>
</feature>
<evidence type="ECO:0000256" key="1">
    <source>
        <dbReference type="ARBA" id="ARBA00004123"/>
    </source>
</evidence>
<evidence type="ECO:0000256" key="2">
    <source>
        <dbReference type="ARBA" id="ARBA00022491"/>
    </source>
</evidence>
<reference evidence="8 9" key="1">
    <citation type="journal article" date="2014" name="Nat. Genet.">
        <title>Genome and transcriptome of the porcine whipworm Trichuris suis.</title>
        <authorList>
            <person name="Jex A.R."/>
            <person name="Nejsum P."/>
            <person name="Schwarz E.M."/>
            <person name="Hu L."/>
            <person name="Young N.D."/>
            <person name="Hall R.S."/>
            <person name="Korhonen P.K."/>
            <person name="Liao S."/>
            <person name="Thamsborg S."/>
            <person name="Xia J."/>
            <person name="Xu P."/>
            <person name="Wang S."/>
            <person name="Scheerlinck J.P."/>
            <person name="Hofmann A."/>
            <person name="Sternberg P.W."/>
            <person name="Wang J."/>
            <person name="Gasser R.B."/>
        </authorList>
    </citation>
    <scope>NUCLEOTIDE SEQUENCE [LARGE SCALE GENOMIC DNA]</scope>
    <source>
        <strain evidence="8">DCEP-RM93F</strain>
        <strain evidence="7">DCEP-RM93M</strain>
    </source>
</reference>
<dbReference type="GO" id="GO:0010468">
    <property type="term" value="P:regulation of gene expression"/>
    <property type="evidence" value="ECO:0007669"/>
    <property type="project" value="UniProtKB-ARBA"/>
</dbReference>
<dbReference type="Pfam" id="PF08598">
    <property type="entry name" value="Sds3"/>
    <property type="match status" value="1"/>
</dbReference>
<dbReference type="InterPro" id="IPR013907">
    <property type="entry name" value="Sds3"/>
</dbReference>